<dbReference type="EMBL" id="AHBZ03000021">
    <property type="protein sequence ID" value="KAF7770017.1"/>
    <property type="molecule type" value="Genomic_DNA"/>
</dbReference>
<protein>
    <submittedName>
        <fullName evidence="1">Uncharacterized protein</fullName>
    </submittedName>
</protein>
<organism evidence="1 2">
    <name type="scientific">Pseudoalteromonas citrea</name>
    <dbReference type="NCBI Taxonomy" id="43655"/>
    <lineage>
        <taxon>Bacteria</taxon>
        <taxon>Pseudomonadati</taxon>
        <taxon>Pseudomonadota</taxon>
        <taxon>Gammaproteobacteria</taxon>
        <taxon>Alteromonadales</taxon>
        <taxon>Pseudoalteromonadaceae</taxon>
        <taxon>Pseudoalteromonas</taxon>
    </lineage>
</organism>
<proteinExistence type="predicted"/>
<accession>A0AAD4FRL7</accession>
<dbReference type="Proteomes" id="UP000016487">
    <property type="component" value="Unassembled WGS sequence"/>
</dbReference>
<gene>
    <name evidence="1" type="ORF">PCIT_a2959</name>
</gene>
<reference evidence="1" key="2">
    <citation type="submission" date="2015-03" db="EMBL/GenBank/DDBJ databases">
        <title>Genome sequence of Pseudoalteromonas citrea.</title>
        <authorList>
            <person name="Xie B.-B."/>
            <person name="Rong J.-C."/>
            <person name="Qin Q.-L."/>
            <person name="Zhang Y.-Z."/>
        </authorList>
    </citation>
    <scope>NUCLEOTIDE SEQUENCE</scope>
    <source>
        <strain evidence="1">DSM 8771</strain>
    </source>
</reference>
<evidence type="ECO:0000313" key="1">
    <source>
        <dbReference type="EMBL" id="KAF7770017.1"/>
    </source>
</evidence>
<dbReference type="AlphaFoldDB" id="A0AAD4FRL7"/>
<reference evidence="1" key="1">
    <citation type="journal article" date="2012" name="J. Bacteriol.">
        <title>Genome sequences of type strains of seven species of the marine bacterium Pseudoalteromonas.</title>
        <authorList>
            <person name="Xie B.B."/>
            <person name="Shu Y.L."/>
            <person name="Qin Q.L."/>
            <person name="Rong J.C."/>
            <person name="Zhang X.Y."/>
            <person name="Chen X.L."/>
            <person name="Shi M."/>
            <person name="He H.L."/>
            <person name="Zhou B.C."/>
            <person name="Zhang Y.Z."/>
        </authorList>
    </citation>
    <scope>NUCLEOTIDE SEQUENCE</scope>
    <source>
        <strain evidence="1">DSM 8771</strain>
    </source>
</reference>
<name>A0AAD4FRL7_9GAMM</name>
<evidence type="ECO:0000313" key="2">
    <source>
        <dbReference type="Proteomes" id="UP000016487"/>
    </source>
</evidence>
<comment type="caution">
    <text evidence="1">The sequence shown here is derived from an EMBL/GenBank/DDBJ whole genome shotgun (WGS) entry which is preliminary data.</text>
</comment>
<sequence length="52" mass="6087">MTHRYGTVCLTVLFSARFKLHKYDACHSGVFDHSICIKYEWMCVITKSALFK</sequence>